<name>A0ACC8XHB3_9FIRM</name>
<keyword evidence="2" id="KW-1185">Reference proteome</keyword>
<gene>
    <name evidence="1" type="ORF">AN396_00080</name>
</gene>
<sequence>MNIIAVIPARAGSRGIPNKNIRILGDKPLINYSLQNAKKSKFINEIIVTTDSEEVAIIAKQMNIKVHWRKEELCGDEITLDTVIYDAVKNIECDYVITLQPTSPTLKVETLDKAIEFILNNNNIDTLISAINDPHLAWRENNGMKYPVYESRLNRQFLPKYLIETGAFFITKKIYVTNESRLGKLMDVFEIPYEESIDIDNFIDLEICENIINSKSIAFYVNGNVSRGMGHIYRCLELADGFYVKPDIYYDINQTDKSLFGETTHNIIGINGLNELLTILSLKKYDIIINDILDTSIDYMIALKNCNSVKKIVNFEDNGEGALKADLVINSLYQHSDVPSIKTGQSYYICNKLFKFYNPIKIKDDIKCIFVSFGGADPQNYTDRVLQLICQDKYSKYNFIVVIGKAKQNKQTLLDYNFYKNIEVLLDVKNMPENMSKCDIAITSRGRTGYELAIMGIPTIAMAQNIREEHHEFISTENGFTYLGQNPSDILIEETLDNYLTLDINTRQKIQDKLTSFDLKNGKRRVINLINDL</sequence>
<proteinExistence type="predicted"/>
<dbReference type="Proteomes" id="UP000188605">
    <property type="component" value="Unassembled WGS sequence"/>
</dbReference>
<dbReference type="EMBL" id="LJDB01000001">
    <property type="protein sequence ID" value="ONI42993.1"/>
    <property type="molecule type" value="Genomic_DNA"/>
</dbReference>
<organism evidence="1 2">
    <name type="scientific">Candidatus Epulonipiscium fishelsonii</name>
    <dbReference type="NCBI Taxonomy" id="77094"/>
    <lineage>
        <taxon>Bacteria</taxon>
        <taxon>Bacillati</taxon>
        <taxon>Bacillota</taxon>
        <taxon>Clostridia</taxon>
        <taxon>Lachnospirales</taxon>
        <taxon>Lachnospiraceae</taxon>
        <taxon>Candidatus Epulonipiscium</taxon>
    </lineage>
</organism>
<evidence type="ECO:0000313" key="1">
    <source>
        <dbReference type="EMBL" id="ONI42993.1"/>
    </source>
</evidence>
<evidence type="ECO:0000313" key="2">
    <source>
        <dbReference type="Proteomes" id="UP000188605"/>
    </source>
</evidence>
<accession>A0ACC8XHB3</accession>
<reference evidence="1" key="1">
    <citation type="submission" date="2016-08" db="EMBL/GenBank/DDBJ databases">
        <authorList>
            <person name="Ngugi D.K."/>
            <person name="Miyake S."/>
            <person name="Stingl U."/>
        </authorList>
    </citation>
    <scope>NUCLEOTIDE SEQUENCE</scope>
    <source>
        <strain evidence="1">SCG-B11WGA-EpuloA1</strain>
    </source>
</reference>
<comment type="caution">
    <text evidence="1">The sequence shown here is derived from an EMBL/GenBank/DDBJ whole genome shotgun (WGS) entry which is preliminary data.</text>
</comment>
<protein>
    <submittedName>
        <fullName evidence="1">Cytidyltransferase</fullName>
    </submittedName>
</protein>